<evidence type="ECO:0008006" key="3">
    <source>
        <dbReference type="Google" id="ProtNLM"/>
    </source>
</evidence>
<evidence type="ECO:0000313" key="1">
    <source>
        <dbReference type="EMBL" id="MBO1305331.1"/>
    </source>
</evidence>
<dbReference type="RefSeq" id="WP_207672276.1">
    <property type="nucleotide sequence ID" value="NZ_JAFREM010000006.1"/>
</dbReference>
<sequence>MMKKATPKKKSWSGRNPNVSIIVGIVLIILGIAISDSDLLNASDSVASYDYEEEVGWDEEEALNYIDQMKNWDRTTYEDIQVATSNVEYDEEEDTSMETYSDGDPYSELLEVVGPPTRTYTNKGTSTEPSIVEATWEEDLPDDEYISIYIRYEKDSGQIISKDCYGSF</sequence>
<reference evidence="1 2" key="1">
    <citation type="submission" date="2021-03" db="EMBL/GenBank/DDBJ databases">
        <title>Enterococcal diversity collection.</title>
        <authorList>
            <person name="Gilmore M.S."/>
            <person name="Schwartzman J."/>
            <person name="Van Tyne D."/>
            <person name="Martin M."/>
            <person name="Earl A.M."/>
            <person name="Manson A.L."/>
            <person name="Straub T."/>
            <person name="Salamzade R."/>
            <person name="Saavedra J."/>
            <person name="Lebreton F."/>
            <person name="Prichula J."/>
            <person name="Schaufler K."/>
            <person name="Gaca A."/>
            <person name="Sgardioli B."/>
            <person name="Wagenaar J."/>
            <person name="Strong T."/>
        </authorList>
    </citation>
    <scope>NUCLEOTIDE SEQUENCE [LARGE SCALE GENOMIC DNA]</scope>
    <source>
        <strain evidence="1 2">669A</strain>
    </source>
</reference>
<protein>
    <recommendedName>
        <fullName evidence="3">DUF5067 domain-containing protein</fullName>
    </recommendedName>
</protein>
<dbReference type="EMBL" id="JAFREM010000006">
    <property type="protein sequence ID" value="MBO1305331.1"/>
    <property type="molecule type" value="Genomic_DNA"/>
</dbReference>
<name>A0ABS3L6T1_9ENTE</name>
<evidence type="ECO:0000313" key="2">
    <source>
        <dbReference type="Proteomes" id="UP000664601"/>
    </source>
</evidence>
<keyword evidence="2" id="KW-1185">Reference proteome</keyword>
<organism evidence="1 2">
    <name type="scientific">Candidatus Enterococcus moelleringii</name>
    <dbReference type="NCBI Taxonomy" id="2815325"/>
    <lineage>
        <taxon>Bacteria</taxon>
        <taxon>Bacillati</taxon>
        <taxon>Bacillota</taxon>
        <taxon>Bacilli</taxon>
        <taxon>Lactobacillales</taxon>
        <taxon>Enterococcaceae</taxon>
        <taxon>Enterococcus</taxon>
    </lineage>
</organism>
<dbReference type="Proteomes" id="UP000664601">
    <property type="component" value="Unassembled WGS sequence"/>
</dbReference>
<comment type="caution">
    <text evidence="1">The sequence shown here is derived from an EMBL/GenBank/DDBJ whole genome shotgun (WGS) entry which is preliminary data.</text>
</comment>
<accession>A0ABS3L6T1</accession>
<gene>
    <name evidence="1" type="ORF">JZO70_04105</name>
</gene>
<proteinExistence type="predicted"/>